<name>A0A2R4WZ23_9EURY</name>
<evidence type="ECO:0000256" key="1">
    <source>
        <dbReference type="SAM" id="MobiDB-lite"/>
    </source>
</evidence>
<dbReference type="RefSeq" id="WP_108381134.1">
    <property type="nucleotide sequence ID" value="NZ_CP028858.1"/>
</dbReference>
<accession>A0A2R4WZ23</accession>
<feature type="region of interest" description="Disordered" evidence="1">
    <location>
        <begin position="50"/>
        <end position="69"/>
    </location>
</feature>
<organism evidence="2 3">
    <name type="scientific">Halococcoides cellulosivorans</name>
    <dbReference type="NCBI Taxonomy" id="1679096"/>
    <lineage>
        <taxon>Archaea</taxon>
        <taxon>Methanobacteriati</taxon>
        <taxon>Methanobacteriota</taxon>
        <taxon>Stenosarchaea group</taxon>
        <taxon>Halobacteria</taxon>
        <taxon>Halobacteriales</taxon>
        <taxon>Haloarculaceae</taxon>
        <taxon>Halococcoides</taxon>
    </lineage>
</organism>
<proteinExistence type="predicted"/>
<dbReference type="GeneID" id="36511453"/>
<gene>
    <name evidence="2" type="ORF">HARCEL1_03060</name>
</gene>
<dbReference type="EMBL" id="CP028858">
    <property type="protein sequence ID" value="AWB26765.1"/>
    <property type="molecule type" value="Genomic_DNA"/>
</dbReference>
<dbReference type="Proteomes" id="UP000244727">
    <property type="component" value="Chromosome"/>
</dbReference>
<protein>
    <submittedName>
        <fullName evidence="2">Uncharacterized protein</fullName>
    </submittedName>
</protein>
<dbReference type="KEGG" id="harc:HARCEL1_03060"/>
<dbReference type="AlphaFoldDB" id="A0A2R4WZ23"/>
<evidence type="ECO:0000313" key="3">
    <source>
        <dbReference type="Proteomes" id="UP000244727"/>
    </source>
</evidence>
<evidence type="ECO:0000313" key="2">
    <source>
        <dbReference type="EMBL" id="AWB26765.1"/>
    </source>
</evidence>
<sequence length="69" mass="7072">MTDGASSVDPSDLDVRTVTADQDGRVDIGSEYAGRTVTVAVLDPAAAVEDGADDAPDSIESAWSQACEE</sequence>
<reference evidence="2 3" key="1">
    <citation type="submission" date="2018-04" db="EMBL/GenBank/DDBJ databases">
        <title>Halococcoides cellulosivorans gen. nov., sp. nov., an extremely halophilic cellulose-utilizing haloarchaeon from hypersaline lakes.</title>
        <authorList>
            <person name="Sorokin D.Y."/>
            <person name="Toshchakov S.V."/>
            <person name="Samarov N.I."/>
            <person name="Korzhenkov A."/>
            <person name="Kublanov I.V."/>
        </authorList>
    </citation>
    <scope>NUCLEOTIDE SEQUENCE [LARGE SCALE GENOMIC DNA]</scope>
    <source>
        <strain evidence="2 3">HArcel1</strain>
    </source>
</reference>
<keyword evidence="3" id="KW-1185">Reference proteome</keyword>